<keyword evidence="2" id="KW-0813">Transport</keyword>
<keyword evidence="3 7" id="KW-0812">Transmembrane</keyword>
<evidence type="ECO:0000313" key="13">
    <source>
        <dbReference type="Proteomes" id="UP000198612"/>
    </source>
</evidence>
<dbReference type="Gene3D" id="3.30.70.1450">
    <property type="entry name" value="Regulator of K+ conductance, C-terminal domain"/>
    <property type="match status" value="2"/>
</dbReference>
<feature type="domain" description="RCK C-terminal" evidence="8">
    <location>
        <begin position="256"/>
        <end position="340"/>
    </location>
</feature>
<evidence type="ECO:0000313" key="14">
    <source>
        <dbReference type="Proteomes" id="UP000199519"/>
    </source>
</evidence>
<dbReference type="RefSeq" id="WP_223174558.1">
    <property type="nucleotide sequence ID" value="NZ_FMYT01000023.1"/>
</dbReference>
<gene>
    <name evidence="12" type="ORF">C7954_12146</name>
    <name evidence="9" type="ORF">SAMN04488597_1233</name>
    <name evidence="10" type="ORF">SAMN04488598_12012</name>
    <name evidence="11" type="ORF">SAMN04515652_12012</name>
</gene>
<dbReference type="InterPro" id="IPR006037">
    <property type="entry name" value="RCK_C"/>
</dbReference>
<dbReference type="Proteomes" id="UP000198612">
    <property type="component" value="Unassembled WGS sequence"/>
</dbReference>
<dbReference type="EMBL" id="SOEF01000021">
    <property type="protein sequence ID" value="TDX42401.1"/>
    <property type="molecule type" value="Genomic_DNA"/>
</dbReference>
<keyword evidence="5 7" id="KW-1133">Transmembrane helix</keyword>
<dbReference type="GeneID" id="57013148"/>
<dbReference type="GO" id="GO:0006813">
    <property type="term" value="P:potassium ion transport"/>
    <property type="evidence" value="ECO:0007669"/>
    <property type="project" value="InterPro"/>
</dbReference>
<evidence type="ECO:0000313" key="12">
    <source>
        <dbReference type="EMBL" id="TDX42401.1"/>
    </source>
</evidence>
<dbReference type="SUPFAM" id="SSF116726">
    <property type="entry name" value="TrkA C-terminal domain-like"/>
    <property type="match status" value="2"/>
</dbReference>
<dbReference type="InterPro" id="IPR036721">
    <property type="entry name" value="RCK_C_sf"/>
</dbReference>
<evidence type="ECO:0000313" key="10">
    <source>
        <dbReference type="EMBL" id="SDF69352.1"/>
    </source>
</evidence>
<evidence type="ECO:0000313" key="9">
    <source>
        <dbReference type="EMBL" id="SDD02871.1"/>
    </source>
</evidence>
<dbReference type="PANTHER" id="PTHR43652:SF2">
    <property type="entry name" value="BASIC AMINO ACID ANTIPORTER YFCC-RELATED"/>
    <property type="match status" value="1"/>
</dbReference>
<feature type="transmembrane region" description="Helical" evidence="7">
    <location>
        <begin position="45"/>
        <end position="64"/>
    </location>
</feature>
<dbReference type="GO" id="GO:0005886">
    <property type="term" value="C:plasma membrane"/>
    <property type="evidence" value="ECO:0007669"/>
    <property type="project" value="TreeGrafter"/>
</dbReference>
<evidence type="ECO:0000313" key="16">
    <source>
        <dbReference type="Proteomes" id="UP000324896"/>
    </source>
</evidence>
<evidence type="ECO:0000256" key="3">
    <source>
        <dbReference type="ARBA" id="ARBA00022692"/>
    </source>
</evidence>
<feature type="domain" description="RCK C-terminal" evidence="8">
    <location>
        <begin position="350"/>
        <end position="434"/>
    </location>
</feature>
<evidence type="ECO:0000256" key="7">
    <source>
        <dbReference type="SAM" id="Phobius"/>
    </source>
</evidence>
<dbReference type="CDD" id="cd01115">
    <property type="entry name" value="SLC13_permease"/>
    <property type="match status" value="1"/>
</dbReference>
<evidence type="ECO:0000256" key="2">
    <source>
        <dbReference type="ARBA" id="ARBA00022448"/>
    </source>
</evidence>
<feature type="transmembrane region" description="Helical" evidence="7">
    <location>
        <begin position="581"/>
        <end position="602"/>
    </location>
</feature>
<reference evidence="13 14" key="1">
    <citation type="submission" date="2016-10" db="EMBL/GenBank/DDBJ databases">
        <authorList>
            <person name="Varghese N."/>
            <person name="Submissions S."/>
        </authorList>
    </citation>
    <scope>NUCLEOTIDE SEQUENCE [LARGE SCALE GENOMIC DNA]</scope>
    <source>
        <strain evidence="9 16">WG10</strain>
        <strain evidence="10 14">WG2</strain>
        <strain evidence="11 13">WG5</strain>
    </source>
</reference>
<feature type="transmembrane region" description="Helical" evidence="7">
    <location>
        <begin position="458"/>
        <end position="487"/>
    </location>
</feature>
<dbReference type="GO" id="GO:0008324">
    <property type="term" value="F:monoatomic cation transmembrane transporter activity"/>
    <property type="evidence" value="ECO:0007669"/>
    <property type="project" value="InterPro"/>
</dbReference>
<evidence type="ECO:0000256" key="6">
    <source>
        <dbReference type="ARBA" id="ARBA00023136"/>
    </source>
</evidence>
<dbReference type="EMBL" id="FNBJ01000020">
    <property type="protein sequence ID" value="SDF69352.1"/>
    <property type="molecule type" value="Genomic_DNA"/>
</dbReference>
<dbReference type="Pfam" id="PF03600">
    <property type="entry name" value="CitMHS"/>
    <property type="match status" value="1"/>
</dbReference>
<reference evidence="12 15" key="2">
    <citation type="submission" date="2019-03" db="EMBL/GenBank/DDBJ databases">
        <title>Subsurface microbial communities from deep shales in Ohio and West Virginia, USA.</title>
        <authorList>
            <person name="Wrighton K."/>
        </authorList>
    </citation>
    <scope>NUCLEOTIDE SEQUENCE [LARGE SCALE GENOMIC DNA]</scope>
    <source>
        <strain evidence="12 15">DSMZ 11287</strain>
    </source>
</reference>
<dbReference type="Proteomes" id="UP000295472">
    <property type="component" value="Unassembled WGS sequence"/>
</dbReference>
<dbReference type="EMBL" id="FOHG01000020">
    <property type="protein sequence ID" value="SET04729.1"/>
    <property type="molecule type" value="Genomic_DNA"/>
</dbReference>
<accession>A0A1G6REJ2</accession>
<evidence type="ECO:0000256" key="1">
    <source>
        <dbReference type="ARBA" id="ARBA00004141"/>
    </source>
</evidence>
<comment type="subcellular location">
    <subcellularLocation>
        <location evidence="1">Membrane</location>
        <topology evidence="1">Multi-pass membrane protein</topology>
    </subcellularLocation>
</comment>
<dbReference type="AlphaFoldDB" id="A0A1G6REJ2"/>
<dbReference type="PROSITE" id="PS51202">
    <property type="entry name" value="RCK_C"/>
    <property type="match status" value="2"/>
</dbReference>
<evidence type="ECO:0000259" key="8">
    <source>
        <dbReference type="PROSITE" id="PS51202"/>
    </source>
</evidence>
<proteinExistence type="predicted"/>
<feature type="transmembrane region" description="Helical" evidence="7">
    <location>
        <begin position="71"/>
        <end position="89"/>
    </location>
</feature>
<feature type="transmembrane region" description="Helical" evidence="7">
    <location>
        <begin position="556"/>
        <end position="574"/>
    </location>
</feature>
<evidence type="ECO:0000256" key="5">
    <source>
        <dbReference type="ARBA" id="ARBA00022989"/>
    </source>
</evidence>
<feature type="transmembrane region" description="Helical" evidence="7">
    <location>
        <begin position="227"/>
        <end position="247"/>
    </location>
</feature>
<evidence type="ECO:0000256" key="4">
    <source>
        <dbReference type="ARBA" id="ARBA00022737"/>
    </source>
</evidence>
<keyword evidence="14" id="KW-1185">Reference proteome</keyword>
<organism evidence="9 16">
    <name type="scientific">Halanaerobium congolense</name>
    <dbReference type="NCBI Taxonomy" id="54121"/>
    <lineage>
        <taxon>Bacteria</taxon>
        <taxon>Bacillati</taxon>
        <taxon>Bacillota</taxon>
        <taxon>Clostridia</taxon>
        <taxon>Halanaerobiales</taxon>
        <taxon>Halanaerobiaceae</taxon>
        <taxon>Halanaerobium</taxon>
    </lineage>
</organism>
<evidence type="ECO:0000313" key="11">
    <source>
        <dbReference type="EMBL" id="SET04729.1"/>
    </source>
</evidence>
<dbReference type="PROSITE" id="PS01271">
    <property type="entry name" value="NA_SULFATE"/>
    <property type="match status" value="1"/>
</dbReference>
<dbReference type="EMBL" id="FMYT01000023">
    <property type="protein sequence ID" value="SDD02871.1"/>
    <property type="molecule type" value="Genomic_DNA"/>
</dbReference>
<feature type="transmembrane region" description="Helical" evidence="7">
    <location>
        <begin position="95"/>
        <end position="112"/>
    </location>
</feature>
<evidence type="ECO:0000313" key="15">
    <source>
        <dbReference type="Proteomes" id="UP000295472"/>
    </source>
</evidence>
<feature type="transmembrane region" description="Helical" evidence="7">
    <location>
        <begin position="530"/>
        <end position="550"/>
    </location>
</feature>
<sequence>MLTKNNYLTAVFILLILLFVFFQPYCVQAQESQNKTNIEGTPTFNQGILIIILLIFLLLVMFIWEPLPIGVISLCIPVILIILDFWTKVSVEDALSGFSNSATITVMAMFVISRGIQNSGAMQFLGNKIIKYTGDNEKKQVIAISGLTGIIAGFINNTPTVATFIPMVTDLARKTKVSPSKLLIPLSYAAMLGGTLTLLGTSTNLLGSQVSARLINHPFSMFEFTKLGIVVFVVGILYLITIGHRLIPERIRHDLKDYIEEYEIEKYLTEIKIAENSPLIGQDIGELLSNKGKNLDIIQLNRNNEKYMEPLELKTIRPNDHLVIRADYETVLEFAKINGVIILPEIKISQAQLENEITGQKVIELVIPDNSFLKGRTINNVNFLNRYDASLLAIRHGGEIAHTDIKNFYLREGDVLLLLAAENTIERLKENQNFIIRERDETETIAYKPLDIILSVGIAFSIIILASLKILPIPIATLAGVAAMVILKLIDPQEIYDSINWEVIFLLAGLIPLGVAIEQTGTAKFIANQILNIAGFLPDIIVLAIFYYMTTLLTDIISNNATVVLMIPVAINAADQIGANPFAFVLAVTFAASASFASPVGYQTNLMVYGPGGYKFRDYVLVGAPLEIIMAVIVPIAISIFWGL</sequence>
<name>A0A1G6REJ2_9FIRM</name>
<dbReference type="Proteomes" id="UP000324896">
    <property type="component" value="Unassembled WGS sequence"/>
</dbReference>
<dbReference type="InterPro" id="IPR004680">
    <property type="entry name" value="Cit_transptr-like_dom"/>
</dbReference>
<dbReference type="InterPro" id="IPR031312">
    <property type="entry name" value="Na/sul_symport_CS"/>
</dbReference>
<dbReference type="Proteomes" id="UP000199519">
    <property type="component" value="Unassembled WGS sequence"/>
</dbReference>
<feature type="transmembrane region" description="Helical" evidence="7">
    <location>
        <begin position="622"/>
        <end position="642"/>
    </location>
</feature>
<protein>
    <submittedName>
        <fullName evidence="12">TrkA family protein</fullName>
    </submittedName>
    <submittedName>
        <fullName evidence="9">TrkA-C domain-containing protein</fullName>
    </submittedName>
</protein>
<keyword evidence="4" id="KW-0677">Repeat</keyword>
<dbReference type="PANTHER" id="PTHR43652">
    <property type="entry name" value="BASIC AMINO ACID ANTIPORTER YFCC-RELATED"/>
    <property type="match status" value="1"/>
</dbReference>
<dbReference type="InterPro" id="IPR051679">
    <property type="entry name" value="DASS-Related_Transporters"/>
</dbReference>
<feature type="transmembrane region" description="Helical" evidence="7">
    <location>
        <begin position="182"/>
        <end position="207"/>
    </location>
</feature>
<keyword evidence="6 7" id="KW-0472">Membrane</keyword>
<feature type="transmembrane region" description="Helical" evidence="7">
    <location>
        <begin position="499"/>
        <end position="518"/>
    </location>
</feature>
<dbReference type="Pfam" id="PF02080">
    <property type="entry name" value="TrkA_C"/>
    <property type="match status" value="1"/>
</dbReference>